<evidence type="ECO:0000313" key="9">
    <source>
        <dbReference type="Proteomes" id="UP000580250"/>
    </source>
</evidence>
<keyword evidence="5 6" id="KW-0472">Membrane</keyword>
<protein>
    <submittedName>
        <fullName evidence="8">Uncharacterized protein</fullName>
    </submittedName>
</protein>
<dbReference type="GO" id="GO:0016020">
    <property type="term" value="C:membrane"/>
    <property type="evidence" value="ECO:0007669"/>
    <property type="project" value="UniProtKB-SubCell"/>
</dbReference>
<keyword evidence="3 6" id="KW-0812">Transmembrane</keyword>
<sequence>MGNCCADCCLFLVMLIFPPLAVLIREGCTIHLLLNFLLTCALWLPGLIHAIYVCYYMYPTNVAVVTVPQQTVTTVHYGAN</sequence>
<evidence type="ECO:0000256" key="6">
    <source>
        <dbReference type="SAM" id="Phobius"/>
    </source>
</evidence>
<comment type="subcellular location">
    <subcellularLocation>
        <location evidence="1">Membrane</location>
    </subcellularLocation>
</comment>
<reference evidence="8 9" key="1">
    <citation type="submission" date="2020-08" db="EMBL/GenBank/DDBJ databases">
        <authorList>
            <person name="Koutsovoulos G."/>
            <person name="Danchin GJ E."/>
        </authorList>
    </citation>
    <scope>NUCLEOTIDE SEQUENCE [LARGE SCALE GENOMIC DNA]</scope>
</reference>
<evidence type="ECO:0000313" key="8">
    <source>
        <dbReference type="EMBL" id="CAD2178394.1"/>
    </source>
</evidence>
<gene>
    <name evidence="8" type="ORF">MENT_LOCUS30332</name>
</gene>
<evidence type="ECO:0000256" key="4">
    <source>
        <dbReference type="ARBA" id="ARBA00022989"/>
    </source>
</evidence>
<dbReference type="AlphaFoldDB" id="A0A6V7VUY7"/>
<keyword evidence="7" id="KW-0732">Signal</keyword>
<feature type="signal peptide" evidence="7">
    <location>
        <begin position="1"/>
        <end position="23"/>
    </location>
</feature>
<comment type="caution">
    <text evidence="8">The sequence shown here is derived from an EMBL/GenBank/DDBJ whole genome shotgun (WGS) entry which is preliminary data.</text>
</comment>
<evidence type="ECO:0000256" key="2">
    <source>
        <dbReference type="ARBA" id="ARBA00009530"/>
    </source>
</evidence>
<evidence type="ECO:0000256" key="1">
    <source>
        <dbReference type="ARBA" id="ARBA00004370"/>
    </source>
</evidence>
<evidence type="ECO:0000256" key="7">
    <source>
        <dbReference type="SAM" id="SignalP"/>
    </source>
</evidence>
<dbReference type="Pfam" id="PF01679">
    <property type="entry name" value="Pmp3"/>
    <property type="match status" value="1"/>
</dbReference>
<name>A0A6V7VUY7_MELEN</name>
<proteinExistence type="inferred from homology"/>
<evidence type="ECO:0000256" key="3">
    <source>
        <dbReference type="ARBA" id="ARBA00022692"/>
    </source>
</evidence>
<dbReference type="EMBL" id="CAJEWN010000318">
    <property type="protein sequence ID" value="CAD2178394.1"/>
    <property type="molecule type" value="Genomic_DNA"/>
</dbReference>
<dbReference type="OrthoDB" id="5912871at2759"/>
<dbReference type="Proteomes" id="UP000580250">
    <property type="component" value="Unassembled WGS sequence"/>
</dbReference>
<evidence type="ECO:0000256" key="5">
    <source>
        <dbReference type="ARBA" id="ARBA00023136"/>
    </source>
</evidence>
<accession>A0A6V7VUY7</accession>
<dbReference type="InterPro" id="IPR000612">
    <property type="entry name" value="PMP3"/>
</dbReference>
<feature type="chain" id="PRO_5028483750" evidence="7">
    <location>
        <begin position="24"/>
        <end position="80"/>
    </location>
</feature>
<dbReference type="PANTHER" id="PTHR21659:SF42">
    <property type="entry name" value="UPF0057 MEMBRANE PROTEIN ZK632.10-RELATED"/>
    <property type="match status" value="1"/>
</dbReference>
<comment type="similarity">
    <text evidence="2">Belongs to the UPF0057 (PMP3) family.</text>
</comment>
<feature type="transmembrane region" description="Helical" evidence="6">
    <location>
        <begin position="33"/>
        <end position="58"/>
    </location>
</feature>
<dbReference type="PANTHER" id="PTHR21659">
    <property type="entry name" value="HYDROPHOBIC PROTEIN RCI2 LOW TEMPERATURE AND SALT RESPONSIVE PROTEIN LTI6 -RELATED"/>
    <property type="match status" value="1"/>
</dbReference>
<organism evidence="8 9">
    <name type="scientific">Meloidogyne enterolobii</name>
    <name type="common">Root-knot nematode worm</name>
    <name type="synonym">Meloidogyne mayaguensis</name>
    <dbReference type="NCBI Taxonomy" id="390850"/>
    <lineage>
        <taxon>Eukaryota</taxon>
        <taxon>Metazoa</taxon>
        <taxon>Ecdysozoa</taxon>
        <taxon>Nematoda</taxon>
        <taxon>Chromadorea</taxon>
        <taxon>Rhabditida</taxon>
        <taxon>Tylenchina</taxon>
        <taxon>Tylenchomorpha</taxon>
        <taxon>Tylenchoidea</taxon>
        <taxon>Meloidogynidae</taxon>
        <taxon>Meloidogyninae</taxon>
        <taxon>Meloidogyne</taxon>
    </lineage>
</organism>
<keyword evidence="4 6" id="KW-1133">Transmembrane helix</keyword>